<sequence length="270" mass="31098">MILFTSDLDRTLIYSQRMMESFPPVTETVVVEHKAEKAMSMMTQATASLLQQIHQQTIFVPVTTRALHQYKRIHFISDMCPAFAITSNGGTILEKGQPSEKWTKTLCRRIEDSSIPREDLLKHFQSIKSDTWLQRSLYIDDLFYVHHVDLETLPHVELQAMIQEFDTYGWYVLLQGKKLYFMPKVLTKEAAIEYMKEFCTYDVHIAAGDSIMDYGMLAMADLAFTPNHGDLKDKQPKVLQNTTYSAYNGEAFTKDLLDTVLQMTSQQTIV</sequence>
<dbReference type="Gene3D" id="3.40.50.1000">
    <property type="entry name" value="HAD superfamily/HAD-like"/>
    <property type="match status" value="1"/>
</dbReference>
<dbReference type="InterPro" id="IPR023214">
    <property type="entry name" value="HAD_sf"/>
</dbReference>
<proteinExistence type="predicted"/>
<accession>A0A2I0UWI0</accession>
<name>A0A2I0UWI0_9BACI</name>
<dbReference type="AlphaFoldDB" id="A0A2I0UWI0"/>
<dbReference type="PIRSF" id="PIRSF030802">
    <property type="entry name" value="UCP030802"/>
    <property type="match status" value="1"/>
</dbReference>
<reference evidence="1 2" key="1">
    <citation type="submission" date="2017-10" db="EMBL/GenBank/DDBJ databases">
        <title>Draft genome of Lysinibacillus fusiformis strain Juneja, a laboratory-derived pathogen of Drosophila melanogaster.</title>
        <authorList>
            <person name="Smith B.R."/>
            <person name="Unckless R.L."/>
        </authorList>
    </citation>
    <scope>NUCLEOTIDE SEQUENCE [LARGE SCALE GENOMIC DNA]</scope>
    <source>
        <strain evidence="1 2">Juneja</strain>
    </source>
</reference>
<dbReference type="InterPro" id="IPR036412">
    <property type="entry name" value="HAD-like_sf"/>
</dbReference>
<comment type="caution">
    <text evidence="1">The sequence shown here is derived from an EMBL/GenBank/DDBJ whole genome shotgun (WGS) entry which is preliminary data.</text>
</comment>
<dbReference type="EMBL" id="PDFK01000007">
    <property type="protein sequence ID" value="PKU50428.1"/>
    <property type="molecule type" value="Genomic_DNA"/>
</dbReference>
<protein>
    <recommendedName>
        <fullName evidence="3">Sucrose phosphatase-like domain-containing protein</fullName>
    </recommendedName>
</protein>
<dbReference type="Proteomes" id="UP000234956">
    <property type="component" value="Unassembled WGS sequence"/>
</dbReference>
<evidence type="ECO:0000313" key="2">
    <source>
        <dbReference type="Proteomes" id="UP000234956"/>
    </source>
</evidence>
<evidence type="ECO:0000313" key="1">
    <source>
        <dbReference type="EMBL" id="PKU50428.1"/>
    </source>
</evidence>
<organism evidence="1 2">
    <name type="scientific">Lysinibacillus fusiformis</name>
    <dbReference type="NCBI Taxonomy" id="28031"/>
    <lineage>
        <taxon>Bacteria</taxon>
        <taxon>Bacillati</taxon>
        <taxon>Bacillota</taxon>
        <taxon>Bacilli</taxon>
        <taxon>Bacillales</taxon>
        <taxon>Bacillaceae</taxon>
        <taxon>Lysinibacillus</taxon>
    </lineage>
</organism>
<evidence type="ECO:0008006" key="3">
    <source>
        <dbReference type="Google" id="ProtNLM"/>
    </source>
</evidence>
<gene>
    <name evidence="1" type="ORF">CRI88_18465</name>
</gene>
<dbReference type="SUPFAM" id="SSF56784">
    <property type="entry name" value="HAD-like"/>
    <property type="match status" value="1"/>
</dbReference>
<dbReference type="InterPro" id="IPR024197">
    <property type="entry name" value="TPP-like"/>
</dbReference>